<dbReference type="Gene3D" id="2.60.120.200">
    <property type="match status" value="1"/>
</dbReference>
<reference evidence="2 3" key="1">
    <citation type="submission" date="2018-05" db="EMBL/GenBank/DDBJ databases">
        <title>Genomic Encyclopedia of Archaeal and Bacterial Type Strains, Phase II (KMG-II): from individual species to whole genera.</title>
        <authorList>
            <person name="Goeker M."/>
        </authorList>
    </citation>
    <scope>NUCLEOTIDE SEQUENCE [LARGE SCALE GENOMIC DNA]</scope>
    <source>
        <strain evidence="2 3">DSM 22214</strain>
    </source>
</reference>
<evidence type="ECO:0000313" key="2">
    <source>
        <dbReference type="EMBL" id="PWK26170.1"/>
    </source>
</evidence>
<dbReference type="InterPro" id="IPR013320">
    <property type="entry name" value="ConA-like_dom_sf"/>
</dbReference>
<keyword evidence="2" id="KW-0430">Lectin</keyword>
<dbReference type="RefSeq" id="WP_109743375.1">
    <property type="nucleotide sequence ID" value="NZ_QGGO01000013.1"/>
</dbReference>
<proteinExistence type="predicted"/>
<dbReference type="SUPFAM" id="SSF49899">
    <property type="entry name" value="Concanavalin A-like lectins/glucanases"/>
    <property type="match status" value="1"/>
</dbReference>
<dbReference type="Gene3D" id="2.60.40.10">
    <property type="entry name" value="Immunoglobulins"/>
    <property type="match status" value="1"/>
</dbReference>
<dbReference type="InterPro" id="IPR013783">
    <property type="entry name" value="Ig-like_fold"/>
</dbReference>
<dbReference type="GO" id="GO:0004553">
    <property type="term" value="F:hydrolase activity, hydrolyzing O-glycosyl compounds"/>
    <property type="evidence" value="ECO:0007669"/>
    <property type="project" value="UniProtKB-ARBA"/>
</dbReference>
<keyword evidence="3" id="KW-1185">Reference proteome</keyword>
<dbReference type="GO" id="GO:0005975">
    <property type="term" value="P:carbohydrate metabolic process"/>
    <property type="evidence" value="ECO:0007669"/>
    <property type="project" value="UniProtKB-ARBA"/>
</dbReference>
<feature type="chain" id="PRO_5016419428" evidence="1">
    <location>
        <begin position="19"/>
        <end position="349"/>
    </location>
</feature>
<dbReference type="GO" id="GO:0030246">
    <property type="term" value="F:carbohydrate binding"/>
    <property type="evidence" value="ECO:0007669"/>
    <property type="project" value="UniProtKB-KW"/>
</dbReference>
<dbReference type="EMBL" id="QGGO01000013">
    <property type="protein sequence ID" value="PWK26170.1"/>
    <property type="molecule type" value="Genomic_DNA"/>
</dbReference>
<evidence type="ECO:0000256" key="1">
    <source>
        <dbReference type="SAM" id="SignalP"/>
    </source>
</evidence>
<dbReference type="OrthoDB" id="1490335at2"/>
<dbReference type="Proteomes" id="UP000245489">
    <property type="component" value="Unassembled WGS sequence"/>
</dbReference>
<dbReference type="AlphaFoldDB" id="A0A316ESP3"/>
<gene>
    <name evidence="2" type="ORF">LV89_02651</name>
</gene>
<feature type="signal peptide" evidence="1">
    <location>
        <begin position="1"/>
        <end position="18"/>
    </location>
</feature>
<dbReference type="Pfam" id="PF13385">
    <property type="entry name" value="Laminin_G_3"/>
    <property type="match status" value="1"/>
</dbReference>
<accession>A0A316ESP3</accession>
<organism evidence="2 3">
    <name type="scientific">Arcicella aurantiaca</name>
    <dbReference type="NCBI Taxonomy" id="591202"/>
    <lineage>
        <taxon>Bacteria</taxon>
        <taxon>Pseudomonadati</taxon>
        <taxon>Bacteroidota</taxon>
        <taxon>Cytophagia</taxon>
        <taxon>Cytophagales</taxon>
        <taxon>Flectobacillaceae</taxon>
        <taxon>Arcicella</taxon>
    </lineage>
</organism>
<sequence length="349" mass="37365">MKCLYTIVLLMLSLSAFSQVDLKNGLVACYTFNANAKDESGNGNHGTVNGATLTTDRLGKPNSAYRFDGYSYISLVPEPFKNKNYSYSLWVNLDELPFEGDNNSFFSVGGPGADQSVSVLNQYGNSTNIGFNAGGYNTGSPAVSNNLTGTLPTIGKWYHVVSVRDNISVKLYVDGVLIANNSANIGTNGTDAAYANPTYAEIGSRVGADGYFQSAKAIIDDIHIYNRAITADEAQALFDGKIISITANQSTTCGGEQVIFTANGASVSAKYQWKVDGVNVGSQTSASIFSYDSQNKASDYQVKISVEVIEDDLCFPNKISTADATILIKNCNPCEGITACIPFTVLRMR</sequence>
<name>A0A316ESP3_9BACT</name>
<comment type="caution">
    <text evidence="2">The sequence shown here is derived from an EMBL/GenBank/DDBJ whole genome shotgun (WGS) entry which is preliminary data.</text>
</comment>
<evidence type="ECO:0000313" key="3">
    <source>
        <dbReference type="Proteomes" id="UP000245489"/>
    </source>
</evidence>
<keyword evidence="1" id="KW-0732">Signal</keyword>
<protein>
    <submittedName>
        <fullName evidence="2">Concanavalin A-like lectin/glucanase superfamily protein</fullName>
    </submittedName>
</protein>